<dbReference type="PANTHER" id="PTHR35273:SF2">
    <property type="entry name" value="ALPHA-GALACTOSIDASE"/>
    <property type="match status" value="1"/>
</dbReference>
<keyword evidence="3 5" id="KW-0732">Signal</keyword>
<dbReference type="InterPro" id="IPR013785">
    <property type="entry name" value="Aldolase_TIM"/>
</dbReference>
<evidence type="ECO:0000313" key="8">
    <source>
        <dbReference type="Proteomes" id="UP000193144"/>
    </source>
</evidence>
<feature type="compositionally biased region" description="Low complexity" evidence="4">
    <location>
        <begin position="337"/>
        <end position="385"/>
    </location>
</feature>
<dbReference type="GO" id="GO:0030248">
    <property type="term" value="F:cellulose binding"/>
    <property type="evidence" value="ECO:0007669"/>
    <property type="project" value="InterPro"/>
</dbReference>
<gene>
    <name evidence="7" type="ORF">BCR34DRAFT_115807</name>
</gene>
<sequence>MLSCLLSVWLFASSTLAQTAMFTRGQKFQIILTGVPDTSKNPLPPTDAPVFDVDLFNTDAGTIDALKAQGKTVICYFSAGSLENWRTDAKDFPASDQGKVLDGWPDEKWIRTGSAKIRDIMSKRIKMAADKGCDAIDPDNTDGYQNDNGLNLQQADLIDYMRFLQRTAAGYNMQIGLKNSIDILGTLSSIMDFAVNEECAKNAECSRYNAFLNSNKPVFHIEYPSKMNPVPNNDKNNYCSGAGTSGMSTVLKNISLDGLVIYCDGSQVDTPTRGNGPSRPPKSTSKPGTRSSTTRRFPSSSSSHRTSSSRSAVTSSTMITIPSTTTEEPPSSPPSSSPSEESPTPTPITTPSSTSTSTTSSSTQRSSTPRPSSSRTSSQRPVSTPANPGGGCKQKHWDQCGGQDWKGCTVCESPYQCKGVSPPYYYQCL</sequence>
<evidence type="ECO:0000256" key="5">
    <source>
        <dbReference type="SAM" id="SignalP"/>
    </source>
</evidence>
<evidence type="ECO:0000256" key="3">
    <source>
        <dbReference type="ARBA" id="ARBA00022729"/>
    </source>
</evidence>
<keyword evidence="8" id="KW-1185">Reference proteome</keyword>
<evidence type="ECO:0000256" key="4">
    <source>
        <dbReference type="SAM" id="MobiDB-lite"/>
    </source>
</evidence>
<dbReference type="PANTHER" id="PTHR35273">
    <property type="entry name" value="ALPHA-1,4 POLYGALACTOSAMINIDASE, PUTATIVE (AFU_ORTHOLOGUE AFUA_3G07890)-RELATED"/>
    <property type="match status" value="1"/>
</dbReference>
<evidence type="ECO:0000256" key="1">
    <source>
        <dbReference type="ARBA" id="ARBA00001255"/>
    </source>
</evidence>
<dbReference type="Pfam" id="PF03537">
    <property type="entry name" value="Glyco_hydro_114"/>
    <property type="match status" value="1"/>
</dbReference>
<dbReference type="GO" id="GO:0005975">
    <property type="term" value="P:carbohydrate metabolic process"/>
    <property type="evidence" value="ECO:0007669"/>
    <property type="project" value="InterPro"/>
</dbReference>
<dbReference type="InterPro" id="IPR017853">
    <property type="entry name" value="GH"/>
</dbReference>
<dbReference type="PROSITE" id="PS51164">
    <property type="entry name" value="CBM1_2"/>
    <property type="match status" value="1"/>
</dbReference>
<dbReference type="GO" id="GO:0004557">
    <property type="term" value="F:alpha-galactosidase activity"/>
    <property type="evidence" value="ECO:0007669"/>
    <property type="project" value="UniProtKB-EC"/>
</dbReference>
<comment type="caution">
    <text evidence="7">The sequence shown here is derived from an EMBL/GenBank/DDBJ whole genome shotgun (WGS) entry which is preliminary data.</text>
</comment>
<dbReference type="Pfam" id="PF00734">
    <property type="entry name" value="CBM_1"/>
    <property type="match status" value="1"/>
</dbReference>
<dbReference type="InterPro" id="IPR004352">
    <property type="entry name" value="GH114_TIM-barrel"/>
</dbReference>
<evidence type="ECO:0000313" key="7">
    <source>
        <dbReference type="EMBL" id="ORY00250.1"/>
    </source>
</evidence>
<keyword evidence="7" id="KW-0378">Hydrolase</keyword>
<reference evidence="7 8" key="1">
    <citation type="submission" date="2016-07" db="EMBL/GenBank/DDBJ databases">
        <title>Pervasive Adenine N6-methylation of Active Genes in Fungi.</title>
        <authorList>
            <consortium name="DOE Joint Genome Institute"/>
            <person name="Mondo S.J."/>
            <person name="Dannebaum R.O."/>
            <person name="Kuo R.C."/>
            <person name="Labutti K."/>
            <person name="Haridas S."/>
            <person name="Kuo A."/>
            <person name="Salamov A."/>
            <person name="Ahrendt S.R."/>
            <person name="Lipzen A."/>
            <person name="Sullivan W."/>
            <person name="Andreopoulos W.B."/>
            <person name="Clum A."/>
            <person name="Lindquist E."/>
            <person name="Daum C."/>
            <person name="Ramamoorthy G.K."/>
            <person name="Gryganskyi A."/>
            <person name="Culley D."/>
            <person name="Magnuson J.K."/>
            <person name="James T.Y."/>
            <person name="O'Malley M.A."/>
            <person name="Stajich J.E."/>
            <person name="Spatafora J.W."/>
            <person name="Visel A."/>
            <person name="Grigoriev I.V."/>
        </authorList>
    </citation>
    <scope>NUCLEOTIDE SEQUENCE [LARGE SCALE GENOMIC DNA]</scope>
    <source>
        <strain evidence="7 8">CBS 115471</strain>
    </source>
</reference>
<proteinExistence type="predicted"/>
<dbReference type="SUPFAM" id="SSF51445">
    <property type="entry name" value="(Trans)glycosidases"/>
    <property type="match status" value="1"/>
</dbReference>
<feature type="chain" id="PRO_5012666120" description="alpha-galactosidase" evidence="5">
    <location>
        <begin position="18"/>
        <end position="429"/>
    </location>
</feature>
<feature type="signal peptide" evidence="5">
    <location>
        <begin position="1"/>
        <end position="17"/>
    </location>
</feature>
<dbReference type="SMART" id="SM00236">
    <property type="entry name" value="fCBD"/>
    <property type="match status" value="1"/>
</dbReference>
<dbReference type="Gene3D" id="3.20.20.70">
    <property type="entry name" value="Aldolase class I"/>
    <property type="match status" value="1"/>
</dbReference>
<dbReference type="EC" id="3.2.1.22" evidence="2"/>
<dbReference type="EMBL" id="MCFA01000186">
    <property type="protein sequence ID" value="ORY00250.1"/>
    <property type="molecule type" value="Genomic_DNA"/>
</dbReference>
<organism evidence="7 8">
    <name type="scientific">Clohesyomyces aquaticus</name>
    <dbReference type="NCBI Taxonomy" id="1231657"/>
    <lineage>
        <taxon>Eukaryota</taxon>
        <taxon>Fungi</taxon>
        <taxon>Dikarya</taxon>
        <taxon>Ascomycota</taxon>
        <taxon>Pezizomycotina</taxon>
        <taxon>Dothideomycetes</taxon>
        <taxon>Pleosporomycetidae</taxon>
        <taxon>Pleosporales</taxon>
        <taxon>Lindgomycetaceae</taxon>
        <taxon>Clohesyomyces</taxon>
    </lineage>
</organism>
<dbReference type="GO" id="GO:0005576">
    <property type="term" value="C:extracellular region"/>
    <property type="evidence" value="ECO:0007669"/>
    <property type="project" value="InterPro"/>
</dbReference>
<feature type="domain" description="CBM1" evidence="6">
    <location>
        <begin position="392"/>
        <end position="429"/>
    </location>
</feature>
<evidence type="ECO:0000256" key="2">
    <source>
        <dbReference type="ARBA" id="ARBA00012755"/>
    </source>
</evidence>
<dbReference type="InterPro" id="IPR035971">
    <property type="entry name" value="CBD_sf"/>
</dbReference>
<feature type="compositionally biased region" description="Polar residues" evidence="4">
    <location>
        <begin position="267"/>
        <end position="288"/>
    </location>
</feature>
<protein>
    <recommendedName>
        <fullName evidence="2">alpha-galactosidase</fullName>
        <ecNumber evidence="2">3.2.1.22</ecNumber>
    </recommendedName>
</protein>
<dbReference type="SUPFAM" id="SSF57180">
    <property type="entry name" value="Cellulose-binding domain"/>
    <property type="match status" value="1"/>
</dbReference>
<dbReference type="InterPro" id="IPR000254">
    <property type="entry name" value="CBD"/>
</dbReference>
<accession>A0A1Y1YQF0</accession>
<evidence type="ECO:0000259" key="6">
    <source>
        <dbReference type="PROSITE" id="PS51164"/>
    </source>
</evidence>
<name>A0A1Y1YQF0_9PLEO</name>
<dbReference type="STRING" id="1231657.A0A1Y1YQF0"/>
<feature type="region of interest" description="Disordered" evidence="4">
    <location>
        <begin position="267"/>
        <end position="398"/>
    </location>
</feature>
<comment type="catalytic activity">
    <reaction evidence="1">
        <text>Hydrolysis of terminal, non-reducing alpha-D-galactose residues in alpha-D-galactosides, including galactose oligosaccharides, galactomannans and galactolipids.</text>
        <dbReference type="EC" id="3.2.1.22"/>
    </reaction>
</comment>
<feature type="compositionally biased region" description="Low complexity" evidence="4">
    <location>
        <begin position="289"/>
        <end position="329"/>
    </location>
</feature>
<dbReference type="AlphaFoldDB" id="A0A1Y1YQF0"/>
<dbReference type="OrthoDB" id="2108802at2759"/>
<dbReference type="Proteomes" id="UP000193144">
    <property type="component" value="Unassembled WGS sequence"/>
</dbReference>